<dbReference type="InterPro" id="IPR050109">
    <property type="entry name" value="HTH-type_TetR-like_transc_reg"/>
</dbReference>
<evidence type="ECO:0000256" key="1">
    <source>
        <dbReference type="ARBA" id="ARBA00023015"/>
    </source>
</evidence>
<evidence type="ECO:0000313" key="6">
    <source>
        <dbReference type="EMBL" id="KAB8174796.1"/>
    </source>
</evidence>
<dbReference type="Gene3D" id="1.10.357.10">
    <property type="entry name" value="Tetracycline Repressor, domain 2"/>
    <property type="match status" value="1"/>
</dbReference>
<accession>A0A5N6B2Y4</accession>
<dbReference type="AlphaFoldDB" id="A0A5N6B2Y4"/>
<reference evidence="6 7" key="1">
    <citation type="submission" date="2019-10" db="EMBL/GenBank/DDBJ databases">
        <title>Nonomuraea sp. nov., isolated from Phyllanthus amarus.</title>
        <authorList>
            <person name="Klykleung N."/>
            <person name="Tanasupawat S."/>
        </authorList>
    </citation>
    <scope>NUCLEOTIDE SEQUENCE [LARGE SCALE GENOMIC DNA]</scope>
    <source>
        <strain evidence="6 7">CR1-09</strain>
    </source>
</reference>
<dbReference type="GO" id="GO:0045892">
    <property type="term" value="P:negative regulation of DNA-templated transcription"/>
    <property type="evidence" value="ECO:0007669"/>
    <property type="project" value="InterPro"/>
</dbReference>
<sequence>MAAKGDKGGGDLARGMDLLWGTADRPSRGPKPSMSVERITGTAIEIADAEGLAAVSMQRIAAAFGFTTMSLYRYVPSKAELVALMIDTAIGDRPDLESVPGGWRDRLADWARQCLRLFVRHRWLIEATGGHRIMGPNELGWLDAALAVLADAGFPPVEQHDAFLLLNGHVRSVAQNMTGADRLRVDEWSAALGERLRRHGDRYPALVAAMRGGGYSQPAAEPLEFGLRCLLDGLEKLLAEAPGTPPGR</sequence>
<evidence type="ECO:0000259" key="5">
    <source>
        <dbReference type="PROSITE" id="PS50977"/>
    </source>
</evidence>
<protein>
    <submittedName>
        <fullName evidence="6">TetR family transcriptional regulator</fullName>
    </submittedName>
</protein>
<dbReference type="Pfam" id="PF02909">
    <property type="entry name" value="TetR_C_1"/>
    <property type="match status" value="1"/>
</dbReference>
<evidence type="ECO:0000313" key="7">
    <source>
        <dbReference type="Proteomes" id="UP000313066"/>
    </source>
</evidence>
<dbReference type="EMBL" id="VDMA02000037">
    <property type="protein sequence ID" value="KAB8174796.1"/>
    <property type="molecule type" value="Genomic_DNA"/>
</dbReference>
<feature type="domain" description="HTH tetR-type" evidence="5">
    <location>
        <begin position="33"/>
        <end position="93"/>
    </location>
</feature>
<dbReference type="PANTHER" id="PTHR30055:SF151">
    <property type="entry name" value="TRANSCRIPTIONAL REGULATORY PROTEIN"/>
    <property type="match status" value="1"/>
</dbReference>
<evidence type="ECO:0000256" key="4">
    <source>
        <dbReference type="PROSITE-ProRule" id="PRU00335"/>
    </source>
</evidence>
<dbReference type="InterPro" id="IPR004111">
    <property type="entry name" value="Repressor_TetR_C"/>
</dbReference>
<keyword evidence="1" id="KW-0805">Transcription regulation</keyword>
<dbReference type="SUPFAM" id="SSF48498">
    <property type="entry name" value="Tetracyclin repressor-like, C-terminal domain"/>
    <property type="match status" value="1"/>
</dbReference>
<dbReference type="InterPro" id="IPR009057">
    <property type="entry name" value="Homeodomain-like_sf"/>
</dbReference>
<keyword evidence="3" id="KW-0804">Transcription</keyword>
<comment type="caution">
    <text evidence="6">The sequence shown here is derived from an EMBL/GenBank/DDBJ whole genome shotgun (WGS) entry which is preliminary data.</text>
</comment>
<proteinExistence type="predicted"/>
<dbReference type="InterPro" id="IPR001647">
    <property type="entry name" value="HTH_TetR"/>
</dbReference>
<keyword evidence="7" id="KW-1185">Reference proteome</keyword>
<keyword evidence="2 4" id="KW-0238">DNA-binding</keyword>
<dbReference type="Gene3D" id="1.10.10.60">
    <property type="entry name" value="Homeodomain-like"/>
    <property type="match status" value="1"/>
</dbReference>
<gene>
    <name evidence="6" type="ORF">FH610_040255</name>
</gene>
<dbReference type="Pfam" id="PF00440">
    <property type="entry name" value="TetR_N"/>
    <property type="match status" value="1"/>
</dbReference>
<evidence type="ECO:0000256" key="2">
    <source>
        <dbReference type="ARBA" id="ARBA00023125"/>
    </source>
</evidence>
<dbReference type="Proteomes" id="UP000313066">
    <property type="component" value="Unassembled WGS sequence"/>
</dbReference>
<dbReference type="InterPro" id="IPR036271">
    <property type="entry name" value="Tet_transcr_reg_TetR-rel_C_sf"/>
</dbReference>
<dbReference type="RefSeq" id="WP_139580504.1">
    <property type="nucleotide sequence ID" value="NZ_VDMA02000037.1"/>
</dbReference>
<dbReference type="PROSITE" id="PS50977">
    <property type="entry name" value="HTH_TETR_2"/>
    <property type="match status" value="1"/>
</dbReference>
<evidence type="ECO:0000256" key="3">
    <source>
        <dbReference type="ARBA" id="ARBA00023163"/>
    </source>
</evidence>
<feature type="DNA-binding region" description="H-T-H motif" evidence="4">
    <location>
        <begin position="56"/>
        <end position="75"/>
    </location>
</feature>
<dbReference type="PANTHER" id="PTHR30055">
    <property type="entry name" value="HTH-TYPE TRANSCRIPTIONAL REGULATOR RUTR"/>
    <property type="match status" value="1"/>
</dbReference>
<dbReference type="GO" id="GO:0000976">
    <property type="term" value="F:transcription cis-regulatory region binding"/>
    <property type="evidence" value="ECO:0007669"/>
    <property type="project" value="TreeGrafter"/>
</dbReference>
<name>A0A5N6B2Y4_9ACTN</name>
<dbReference type="SUPFAM" id="SSF46689">
    <property type="entry name" value="Homeodomain-like"/>
    <property type="match status" value="1"/>
</dbReference>
<organism evidence="6 7">
    <name type="scientific">Microbispora catharanthi</name>
    <dbReference type="NCBI Taxonomy" id="1712871"/>
    <lineage>
        <taxon>Bacteria</taxon>
        <taxon>Bacillati</taxon>
        <taxon>Actinomycetota</taxon>
        <taxon>Actinomycetes</taxon>
        <taxon>Streptosporangiales</taxon>
        <taxon>Streptosporangiaceae</taxon>
        <taxon>Microbispora</taxon>
    </lineage>
</organism>
<dbReference type="GO" id="GO:0003700">
    <property type="term" value="F:DNA-binding transcription factor activity"/>
    <property type="evidence" value="ECO:0007669"/>
    <property type="project" value="TreeGrafter"/>
</dbReference>